<dbReference type="AlphaFoldDB" id="A0A1Y6BYW2"/>
<sequence length="66" mass="7927">MKVELTKQAQKDLRKIPDFIADRFYKWVLDITEQGTRNVRKVPGWHDEPLKGDRKGQRSIRLNRSY</sequence>
<feature type="region of interest" description="Disordered" evidence="2">
    <location>
        <begin position="43"/>
        <end position="66"/>
    </location>
</feature>
<dbReference type="STRING" id="1513793.SAMN06296036_108205"/>
<dbReference type="RefSeq" id="WP_200820710.1">
    <property type="nucleotide sequence ID" value="NZ_FWZT01000008.1"/>
</dbReference>
<evidence type="ECO:0000313" key="4">
    <source>
        <dbReference type="Proteomes" id="UP000192907"/>
    </source>
</evidence>
<organism evidence="3 4">
    <name type="scientific">Pseudobacteriovorax antillogorgiicola</name>
    <dbReference type="NCBI Taxonomy" id="1513793"/>
    <lineage>
        <taxon>Bacteria</taxon>
        <taxon>Pseudomonadati</taxon>
        <taxon>Bdellovibrionota</taxon>
        <taxon>Oligoflexia</taxon>
        <taxon>Oligoflexales</taxon>
        <taxon>Pseudobacteriovoracaceae</taxon>
        <taxon>Pseudobacteriovorax</taxon>
    </lineage>
</organism>
<accession>A0A1Y6BYW2</accession>
<dbReference type="Proteomes" id="UP000192907">
    <property type="component" value="Unassembled WGS sequence"/>
</dbReference>
<keyword evidence="4" id="KW-1185">Reference proteome</keyword>
<dbReference type="SUPFAM" id="SSF143011">
    <property type="entry name" value="RelE-like"/>
    <property type="match status" value="1"/>
</dbReference>
<proteinExistence type="predicted"/>
<name>A0A1Y6BYW2_9BACT</name>
<evidence type="ECO:0000256" key="1">
    <source>
        <dbReference type="ARBA" id="ARBA00022649"/>
    </source>
</evidence>
<keyword evidence="1" id="KW-1277">Toxin-antitoxin system</keyword>
<dbReference type="InterPro" id="IPR035093">
    <property type="entry name" value="RelE/ParE_toxin_dom_sf"/>
</dbReference>
<dbReference type="Pfam" id="PF05016">
    <property type="entry name" value="ParE_toxin"/>
    <property type="match status" value="1"/>
</dbReference>
<evidence type="ECO:0000256" key="2">
    <source>
        <dbReference type="SAM" id="MobiDB-lite"/>
    </source>
</evidence>
<feature type="compositionally biased region" description="Basic and acidic residues" evidence="2">
    <location>
        <begin position="44"/>
        <end position="56"/>
    </location>
</feature>
<reference evidence="4" key="1">
    <citation type="submission" date="2017-04" db="EMBL/GenBank/DDBJ databases">
        <authorList>
            <person name="Varghese N."/>
            <person name="Submissions S."/>
        </authorList>
    </citation>
    <scope>NUCLEOTIDE SEQUENCE [LARGE SCALE GENOMIC DNA]</scope>
    <source>
        <strain evidence="4">RKEM611</strain>
    </source>
</reference>
<evidence type="ECO:0000313" key="3">
    <source>
        <dbReference type="EMBL" id="SMF27270.1"/>
    </source>
</evidence>
<dbReference type="InterPro" id="IPR007712">
    <property type="entry name" value="RelE/ParE_toxin"/>
</dbReference>
<protein>
    <submittedName>
        <fullName evidence="3">Proteic killer suppression protein</fullName>
    </submittedName>
</protein>
<dbReference type="Gene3D" id="3.30.2310.20">
    <property type="entry name" value="RelE-like"/>
    <property type="match status" value="1"/>
</dbReference>
<gene>
    <name evidence="3" type="ORF">SAMN06296036_108205</name>
</gene>
<dbReference type="EMBL" id="FWZT01000008">
    <property type="protein sequence ID" value="SMF27270.1"/>
    <property type="molecule type" value="Genomic_DNA"/>
</dbReference>